<name>A0AA42FHY5_9GAMM</name>
<dbReference type="AlphaFoldDB" id="A0AA42FHY5"/>
<dbReference type="Proteomes" id="UP001176478">
    <property type="component" value="Unassembled WGS sequence"/>
</dbReference>
<dbReference type="Proteomes" id="UP001156701">
    <property type="component" value="Unassembled WGS sequence"/>
</dbReference>
<organism evidence="1 3">
    <name type="scientific">Providencia huashanensis</name>
    <dbReference type="NCBI Taxonomy" id="3037798"/>
    <lineage>
        <taxon>Bacteria</taxon>
        <taxon>Pseudomonadati</taxon>
        <taxon>Pseudomonadota</taxon>
        <taxon>Gammaproteobacteria</taxon>
        <taxon>Enterobacterales</taxon>
        <taxon>Morganellaceae</taxon>
        <taxon>Providencia</taxon>
    </lineage>
</organism>
<reference evidence="1" key="1">
    <citation type="submission" date="2023-03" db="EMBL/GenBank/DDBJ databases">
        <title>a new species belonging to Providencia genus.</title>
        <authorList>
            <person name="Yang W."/>
            <person name="Hu F."/>
            <person name="Shen S."/>
            <person name="Ding L."/>
            <person name="Yin D."/>
        </authorList>
    </citation>
    <scope>NUCLEOTIDE SEQUENCE</scope>
    <source>
        <strain evidence="1">CRE-3FA-0001</strain>
    </source>
</reference>
<evidence type="ECO:0000313" key="4">
    <source>
        <dbReference type="Proteomes" id="UP001176478"/>
    </source>
</evidence>
<accession>A0AA42FHY5</accession>
<gene>
    <name evidence="1" type="ORF">P7V44_00780</name>
    <name evidence="2" type="ORF">Q5E86_02970</name>
</gene>
<reference evidence="2" key="3">
    <citation type="journal article" date="2024" name="Int. J. Antimicrob. Agents">
        <title>Identification of a novel Providencia species showing multi-drug-resistant in three patients with hospital-acquired infection.</title>
        <authorList>
            <person name="Yang W."/>
            <person name="Chen J."/>
            <person name="Yang F."/>
            <person name="Ji P."/>
            <person name="Shen S."/>
            <person name="Yin D."/>
            <person name="Hu F."/>
        </authorList>
    </citation>
    <scope>NUCLEOTIDE SEQUENCE</scope>
    <source>
        <strain evidence="2">CRE-138-0111</strain>
    </source>
</reference>
<dbReference type="EMBL" id="JARRYG010000001">
    <property type="protein sequence ID" value="MDG4694769.1"/>
    <property type="molecule type" value="Genomic_DNA"/>
</dbReference>
<evidence type="ECO:0000313" key="2">
    <source>
        <dbReference type="EMBL" id="MDO7855352.1"/>
    </source>
</evidence>
<comment type="caution">
    <text evidence="1">The sequence shown here is derived from an EMBL/GenBank/DDBJ whole genome shotgun (WGS) entry which is preliminary data.</text>
</comment>
<reference evidence="2" key="2">
    <citation type="submission" date="2023-07" db="EMBL/GenBank/DDBJ databases">
        <authorList>
            <person name="Yang W."/>
            <person name="Chen J."/>
            <person name="Ji P."/>
            <person name="Hu F."/>
        </authorList>
    </citation>
    <scope>NUCLEOTIDE SEQUENCE</scope>
    <source>
        <strain evidence="2">CRE-138-0111</strain>
    </source>
</reference>
<protein>
    <submittedName>
        <fullName evidence="1">Uncharacterized protein</fullName>
    </submittedName>
</protein>
<dbReference type="EMBL" id="JAUQTG010000001">
    <property type="protein sequence ID" value="MDO7855352.1"/>
    <property type="molecule type" value="Genomic_DNA"/>
</dbReference>
<evidence type="ECO:0000313" key="1">
    <source>
        <dbReference type="EMBL" id="MDG4694769.1"/>
    </source>
</evidence>
<dbReference type="RefSeq" id="WP_210786873.1">
    <property type="nucleotide sequence ID" value="NZ_JARRYG010000001.1"/>
</dbReference>
<evidence type="ECO:0000313" key="3">
    <source>
        <dbReference type="Proteomes" id="UP001156701"/>
    </source>
</evidence>
<sequence length="265" mass="30640">MNIAPTSSTFYYKADHNDATTVIKTLNNELLKIEKELYNQYEPSPERKNELNSKAFKNINIIEDILKNKEEINITSIKRLQELNVMYGMAAMKSGDTEWESFGLSKEVFENNEKFFNSTDCLLSTSEQLKQKIDIEKRLTYWNTCQYNFAYNIVYEGMSAPSDLTQNDFHHHFEQCSRSNISNDIAIAAANAKCAENLCKSSLTEQQKSSDILMNTTLRLNKFYHDYINTPSADLNDDIRSDAFFLVKNLSVYLPFEIKEKFGIN</sequence>
<keyword evidence="4" id="KW-1185">Reference proteome</keyword>
<proteinExistence type="predicted"/>